<name>A0A8T4ICD9_9SPHN</name>
<evidence type="ECO:0000256" key="1">
    <source>
        <dbReference type="SAM" id="Phobius"/>
    </source>
</evidence>
<dbReference type="EMBL" id="JAGRQC010000002">
    <property type="protein sequence ID" value="MBR0552230.1"/>
    <property type="molecule type" value="Genomic_DNA"/>
</dbReference>
<keyword evidence="3" id="KW-1185">Reference proteome</keyword>
<dbReference type="AlphaFoldDB" id="A0A8T4ICD9"/>
<dbReference type="RefSeq" id="WP_284053524.1">
    <property type="nucleotide sequence ID" value="NZ_JAGRQC010000002.1"/>
</dbReference>
<accession>A0A8T4ICD9</accession>
<keyword evidence="1" id="KW-1133">Transmembrane helix</keyword>
<feature type="transmembrane region" description="Helical" evidence="1">
    <location>
        <begin position="38"/>
        <end position="64"/>
    </location>
</feature>
<proteinExistence type="predicted"/>
<keyword evidence="1" id="KW-0472">Membrane</keyword>
<protein>
    <submittedName>
        <fullName evidence="2">Uncharacterized protein</fullName>
    </submittedName>
</protein>
<feature type="transmembrane region" description="Helical" evidence="1">
    <location>
        <begin position="76"/>
        <end position="98"/>
    </location>
</feature>
<feature type="transmembrane region" description="Helical" evidence="1">
    <location>
        <begin position="104"/>
        <end position="127"/>
    </location>
</feature>
<organism evidence="2 3">
    <name type="scientific">Stakelama marina</name>
    <dbReference type="NCBI Taxonomy" id="2826939"/>
    <lineage>
        <taxon>Bacteria</taxon>
        <taxon>Pseudomonadati</taxon>
        <taxon>Pseudomonadota</taxon>
        <taxon>Alphaproteobacteria</taxon>
        <taxon>Sphingomonadales</taxon>
        <taxon>Sphingomonadaceae</taxon>
        <taxon>Stakelama</taxon>
    </lineage>
</organism>
<gene>
    <name evidence="2" type="ORF">J7S20_06920</name>
</gene>
<keyword evidence="1" id="KW-0812">Transmembrane</keyword>
<sequence>MVWRLPAAALLAVLAGVPLAILFDWALRGVSPSDPLALSWYVGLALLAFPLAMLGMAVAGTVLYRTGMGLRFDQPVLATIAGAIGGVFAAGVVALFFFGTSSGLRAMAIGYGAAFGLTSGFGFWLLYRKPFRRLARSN</sequence>
<comment type="caution">
    <text evidence="2">The sequence shown here is derived from an EMBL/GenBank/DDBJ whole genome shotgun (WGS) entry which is preliminary data.</text>
</comment>
<reference evidence="2" key="1">
    <citation type="submission" date="2021-04" db="EMBL/GenBank/DDBJ databases">
        <title>Ouciella asimina sp. nov., isolated from the surface seawater in the hydrothermal field of Okinawa Trough.</title>
        <authorList>
            <person name="Shuang W."/>
        </authorList>
    </citation>
    <scope>NUCLEOTIDE SEQUENCE</scope>
    <source>
        <strain evidence="2">LXI357</strain>
    </source>
</reference>
<evidence type="ECO:0000313" key="2">
    <source>
        <dbReference type="EMBL" id="MBR0552230.1"/>
    </source>
</evidence>
<dbReference type="Proteomes" id="UP000676996">
    <property type="component" value="Unassembled WGS sequence"/>
</dbReference>
<evidence type="ECO:0000313" key="3">
    <source>
        <dbReference type="Proteomes" id="UP000676996"/>
    </source>
</evidence>